<accession>M7CFX3</accession>
<dbReference type="AlphaFoldDB" id="M7CFX3"/>
<gene>
    <name evidence="1" type="ORF">UY3_02984</name>
</gene>
<organism evidence="1 2">
    <name type="scientific">Chelonia mydas</name>
    <name type="common">Green sea-turtle</name>
    <name type="synonym">Chelonia agassizi</name>
    <dbReference type="NCBI Taxonomy" id="8469"/>
    <lineage>
        <taxon>Eukaryota</taxon>
        <taxon>Metazoa</taxon>
        <taxon>Chordata</taxon>
        <taxon>Craniata</taxon>
        <taxon>Vertebrata</taxon>
        <taxon>Euteleostomi</taxon>
        <taxon>Archelosauria</taxon>
        <taxon>Testudinata</taxon>
        <taxon>Testudines</taxon>
        <taxon>Cryptodira</taxon>
        <taxon>Durocryptodira</taxon>
        <taxon>Americhelydia</taxon>
        <taxon>Chelonioidea</taxon>
        <taxon>Cheloniidae</taxon>
        <taxon>Chelonia</taxon>
    </lineage>
</organism>
<name>M7CFX3_CHEMY</name>
<reference evidence="2" key="1">
    <citation type="journal article" date="2013" name="Nat. Genet.">
        <title>The draft genomes of soft-shell turtle and green sea turtle yield insights into the development and evolution of the turtle-specific body plan.</title>
        <authorList>
            <person name="Wang Z."/>
            <person name="Pascual-Anaya J."/>
            <person name="Zadissa A."/>
            <person name="Li W."/>
            <person name="Niimura Y."/>
            <person name="Huang Z."/>
            <person name="Li C."/>
            <person name="White S."/>
            <person name="Xiong Z."/>
            <person name="Fang D."/>
            <person name="Wang B."/>
            <person name="Ming Y."/>
            <person name="Chen Y."/>
            <person name="Zheng Y."/>
            <person name="Kuraku S."/>
            <person name="Pignatelli M."/>
            <person name="Herrero J."/>
            <person name="Beal K."/>
            <person name="Nozawa M."/>
            <person name="Li Q."/>
            <person name="Wang J."/>
            <person name="Zhang H."/>
            <person name="Yu L."/>
            <person name="Shigenobu S."/>
            <person name="Wang J."/>
            <person name="Liu J."/>
            <person name="Flicek P."/>
            <person name="Searle S."/>
            <person name="Wang J."/>
            <person name="Kuratani S."/>
            <person name="Yin Y."/>
            <person name="Aken B."/>
            <person name="Zhang G."/>
            <person name="Irie N."/>
        </authorList>
    </citation>
    <scope>NUCLEOTIDE SEQUENCE [LARGE SCALE GENOMIC DNA]</scope>
</reference>
<dbReference type="EMBL" id="KB515696">
    <property type="protein sequence ID" value="EMP39792.1"/>
    <property type="molecule type" value="Genomic_DNA"/>
</dbReference>
<sequence>MDLLSRDYNSHESPAYGTSLPPGWGVSTLTVDRRCGDRSIRGRFNGSSEDPLNRLQIGLPSTLVLHWNEKHKLNPWEGLTLPLTSGSQPAAQSAHSCGPCDILRAVQGLNLRRSSHWHHWELGLDEDCRIGHQELGDTVAMLWPLRLHLHV</sequence>
<dbReference type="Proteomes" id="UP000031443">
    <property type="component" value="Unassembled WGS sequence"/>
</dbReference>
<proteinExistence type="predicted"/>
<keyword evidence="2" id="KW-1185">Reference proteome</keyword>
<evidence type="ECO:0000313" key="1">
    <source>
        <dbReference type="EMBL" id="EMP39792.1"/>
    </source>
</evidence>
<evidence type="ECO:0000313" key="2">
    <source>
        <dbReference type="Proteomes" id="UP000031443"/>
    </source>
</evidence>
<protein>
    <submittedName>
        <fullName evidence="1">Uncharacterized protein</fullName>
    </submittedName>
</protein>